<dbReference type="GO" id="GO:0071819">
    <property type="term" value="C:DUBm complex"/>
    <property type="evidence" value="ECO:0007669"/>
    <property type="project" value="TreeGrafter"/>
</dbReference>
<reference evidence="1 2" key="1">
    <citation type="submission" date="2016-06" db="EMBL/GenBank/DDBJ databases">
        <title>The Draft Genome Sequence and Annotation of the Desert Woodrat Neotoma lepida.</title>
        <authorList>
            <person name="Campbell M."/>
            <person name="Oakeson K.F."/>
            <person name="Yandell M."/>
            <person name="Halpert J.R."/>
            <person name="Dearing D."/>
        </authorList>
    </citation>
    <scope>NUCLEOTIDE SEQUENCE [LARGE SCALE GENOMIC DNA]</scope>
    <source>
        <strain evidence="1">417</strain>
        <tissue evidence="1">Liver</tissue>
    </source>
</reference>
<name>A0A1A6HVK9_NEOLE</name>
<dbReference type="OrthoDB" id="21557at2759"/>
<proteinExistence type="predicted"/>
<dbReference type="GO" id="GO:0006357">
    <property type="term" value="P:regulation of transcription by RNA polymerase II"/>
    <property type="evidence" value="ECO:0007669"/>
    <property type="project" value="TreeGrafter"/>
</dbReference>
<dbReference type="GO" id="GO:0000124">
    <property type="term" value="C:SAGA complex"/>
    <property type="evidence" value="ECO:0007669"/>
    <property type="project" value="TreeGrafter"/>
</dbReference>
<organism evidence="1 2">
    <name type="scientific">Neotoma lepida</name>
    <name type="common">Desert woodrat</name>
    <dbReference type="NCBI Taxonomy" id="56216"/>
    <lineage>
        <taxon>Eukaryota</taxon>
        <taxon>Metazoa</taxon>
        <taxon>Chordata</taxon>
        <taxon>Craniata</taxon>
        <taxon>Vertebrata</taxon>
        <taxon>Euteleostomi</taxon>
        <taxon>Mammalia</taxon>
        <taxon>Eutheria</taxon>
        <taxon>Euarchontoglires</taxon>
        <taxon>Glires</taxon>
        <taxon>Rodentia</taxon>
        <taxon>Myomorpha</taxon>
        <taxon>Muroidea</taxon>
        <taxon>Cricetidae</taxon>
        <taxon>Neotominae</taxon>
        <taxon>Neotoma</taxon>
    </lineage>
</organism>
<dbReference type="PANTHER" id="PTHR46367">
    <property type="entry name" value="ATAXIN-7-LIKE PROTEIN 3"/>
    <property type="match status" value="1"/>
</dbReference>
<protein>
    <submittedName>
        <fullName evidence="1">Uncharacterized protein</fullName>
    </submittedName>
</protein>
<dbReference type="InterPro" id="IPR051078">
    <property type="entry name" value="SGF11"/>
</dbReference>
<keyword evidence="2" id="KW-1185">Reference proteome</keyword>
<accession>A0A1A6HVK9</accession>
<evidence type="ECO:0000313" key="1">
    <source>
        <dbReference type="EMBL" id="OBS82045.1"/>
    </source>
</evidence>
<comment type="caution">
    <text evidence="1">The sequence shown here is derived from an EMBL/GenBank/DDBJ whole genome shotgun (WGS) entry which is preliminary data.</text>
</comment>
<evidence type="ECO:0000313" key="2">
    <source>
        <dbReference type="Proteomes" id="UP000092124"/>
    </source>
</evidence>
<dbReference type="STRING" id="56216.A0A1A6HVK9"/>
<dbReference type="EMBL" id="LZPO01008355">
    <property type="protein sequence ID" value="OBS82045.1"/>
    <property type="molecule type" value="Genomic_DNA"/>
</dbReference>
<dbReference type="Proteomes" id="UP000092124">
    <property type="component" value="Unassembled WGS sequence"/>
</dbReference>
<dbReference type="PANTHER" id="PTHR46367:SF1">
    <property type="entry name" value="ATAXIN-7-LIKE PROTEIN 3"/>
    <property type="match status" value="1"/>
</dbReference>
<dbReference type="GO" id="GO:0003713">
    <property type="term" value="F:transcription coactivator activity"/>
    <property type="evidence" value="ECO:0007669"/>
    <property type="project" value="TreeGrafter"/>
</dbReference>
<gene>
    <name evidence="1" type="ORF">A6R68_23965</name>
</gene>
<dbReference type="AlphaFoldDB" id="A0A1A6HVK9"/>
<sequence length="104" mass="11540">MGLWSSSHRSCQRRGPLDNSKLEAIAQEINAELVENSCLGFCFKGHRAVKCGYFFLDDMDPDSMKDFEIMDQPSPALLGQPEFPAAAYHPFSLTSLGSFQCSCL</sequence>